<dbReference type="SFLD" id="SFLDS00036">
    <property type="entry name" value="Aromatic_Prenyltransferase"/>
    <property type="match status" value="1"/>
</dbReference>
<dbReference type="GO" id="GO:0009820">
    <property type="term" value="P:alkaloid metabolic process"/>
    <property type="evidence" value="ECO:0007669"/>
    <property type="project" value="InterPro"/>
</dbReference>
<dbReference type="EMBL" id="JACCJC010000007">
    <property type="protein sequence ID" value="KAF6239039.1"/>
    <property type="molecule type" value="Genomic_DNA"/>
</dbReference>
<gene>
    <name evidence="4" type="ORF">HO173_002911</name>
</gene>
<feature type="binding site" evidence="3">
    <location>
        <position position="239"/>
    </location>
    <ligand>
        <name>dimethylallyl diphosphate</name>
        <dbReference type="ChEBI" id="CHEBI:57623"/>
    </ligand>
</feature>
<dbReference type="OrthoDB" id="3354387at2759"/>
<dbReference type="NCBIfam" id="TIGR03429">
    <property type="entry name" value="arom_pren_DMATS"/>
    <property type="match status" value="1"/>
</dbReference>
<feature type="binding site" evidence="3">
    <location>
        <position position="309"/>
    </location>
    <ligand>
        <name>dimethylallyl diphosphate</name>
        <dbReference type="ChEBI" id="CHEBI:57623"/>
    </ligand>
</feature>
<dbReference type="PIRSF" id="PIRSF000509">
    <property type="entry name" value="Trp_DMAT"/>
    <property type="match status" value="1"/>
</dbReference>
<dbReference type="PANTHER" id="PTHR40627:SF4">
    <property type="entry name" value="PRENYLTRANSFERASE ASQH1-RELATED"/>
    <property type="match status" value="1"/>
</dbReference>
<dbReference type="CDD" id="cd13929">
    <property type="entry name" value="PT-DMATS_CymD"/>
    <property type="match status" value="1"/>
</dbReference>
<evidence type="ECO:0000256" key="1">
    <source>
        <dbReference type="ARBA" id="ARBA00010209"/>
    </source>
</evidence>
<keyword evidence="2" id="KW-0808">Transferase</keyword>
<sequence>MSFLSLKFKRQQLTPAVHRDGPMDWPRMVLPLSNSQNVRASCDVVSAISRHPTPETEAFRLLDTWFCPATEDAKFWWHMIGRPLALLLHEAGYDIHNQYGSLLFFRHCIAGRLGARPTSTGSPQVWRSFMTDDFSPVEYSWCWDTPKGPPRIRFSVDAIGPDAGTQSDPFNQEMTTDLVRHVESVASNVDWKLFNHFRNAFCEQGLEKRVSEGCDDLEKSHTSSIFMAFELHKSEVAVKAYFVPVKAEQTGRSRLSVLSDSIVSLEKSDLRVGAYDQMLAFMTSDAEGSHLEIVGIAVDCVLPKDSRLKLYVRSPSTSFDSVCAIMTLGGKLNTFPQATWKDFRKLWQLTLGLGEDFAPGANLQAKSHETAGVLYNFDIKAGNLLPEPKVYIPVKHYARNDLAAAKGLASYLKSKGQDRFVESYMRALEEGKRRI</sequence>
<evidence type="ECO:0000256" key="3">
    <source>
        <dbReference type="PIRSR" id="PIRSR000509-1"/>
    </source>
</evidence>
<proteinExistence type="inferred from homology"/>
<dbReference type="GO" id="GO:0016765">
    <property type="term" value="F:transferase activity, transferring alkyl or aryl (other than methyl) groups"/>
    <property type="evidence" value="ECO:0007669"/>
    <property type="project" value="InterPro"/>
</dbReference>
<comment type="caution">
    <text evidence="4">The sequence shown here is derived from an EMBL/GenBank/DDBJ whole genome shotgun (WGS) entry which is preliminary data.</text>
</comment>
<evidence type="ECO:0000313" key="5">
    <source>
        <dbReference type="Proteomes" id="UP000578531"/>
    </source>
</evidence>
<evidence type="ECO:0008006" key="6">
    <source>
        <dbReference type="Google" id="ProtNLM"/>
    </source>
</evidence>
<keyword evidence="5" id="KW-1185">Reference proteome</keyword>
<dbReference type="PANTHER" id="PTHR40627">
    <property type="entry name" value="INDOLE PRENYLTRANSFERASE TDIB-RELATED"/>
    <property type="match status" value="1"/>
</dbReference>
<feature type="binding site" evidence="3">
    <location>
        <position position="153"/>
    </location>
    <ligand>
        <name>dimethylallyl diphosphate</name>
        <dbReference type="ChEBI" id="CHEBI:57623"/>
    </ligand>
</feature>
<comment type="similarity">
    <text evidence="1">Belongs to the tryptophan dimethylallyltransferase family.</text>
</comment>
<feature type="binding site" evidence="3">
    <location>
        <position position="307"/>
    </location>
    <ligand>
        <name>dimethylallyl diphosphate</name>
        <dbReference type="ChEBI" id="CHEBI:57623"/>
    </ligand>
</feature>
<dbReference type="RefSeq" id="XP_037168335.1">
    <property type="nucleotide sequence ID" value="XM_037304842.1"/>
</dbReference>
<evidence type="ECO:0000256" key="2">
    <source>
        <dbReference type="ARBA" id="ARBA00022679"/>
    </source>
</evidence>
<reference evidence="4 5" key="1">
    <citation type="journal article" date="2020" name="Genomics">
        <title>Complete, high-quality genomes from long-read metagenomic sequencing of two wolf lichen thalli reveals enigmatic genome architecture.</title>
        <authorList>
            <person name="McKenzie S.K."/>
            <person name="Walston R.F."/>
            <person name="Allen J.L."/>
        </authorList>
    </citation>
    <scope>NUCLEOTIDE SEQUENCE [LARGE SCALE GENOMIC DNA]</scope>
    <source>
        <strain evidence="4">WasteWater2</strain>
    </source>
</reference>
<feature type="binding site" evidence="3">
    <location>
        <position position="241"/>
    </location>
    <ligand>
        <name>dimethylallyl diphosphate</name>
        <dbReference type="ChEBI" id="CHEBI:57623"/>
    </ligand>
</feature>
<dbReference type="Pfam" id="PF11991">
    <property type="entry name" value="Trp_DMAT"/>
    <property type="match status" value="1"/>
</dbReference>
<feature type="binding site" evidence="3">
    <location>
        <position position="138"/>
    </location>
    <ligand>
        <name>L-tryptophan</name>
        <dbReference type="ChEBI" id="CHEBI:57912"/>
    </ligand>
</feature>
<dbReference type="InterPro" id="IPR033964">
    <property type="entry name" value="ABBA"/>
</dbReference>
<dbReference type="AlphaFoldDB" id="A0A8H6L851"/>
<evidence type="ECO:0000313" key="4">
    <source>
        <dbReference type="EMBL" id="KAF6239039.1"/>
    </source>
</evidence>
<dbReference type="GeneID" id="59284582"/>
<protein>
    <recommendedName>
        <fullName evidence="6">Dimethylallyl tryptophan synthase</fullName>
    </recommendedName>
</protein>
<organism evidence="4 5">
    <name type="scientific">Letharia columbiana</name>
    <dbReference type="NCBI Taxonomy" id="112416"/>
    <lineage>
        <taxon>Eukaryota</taxon>
        <taxon>Fungi</taxon>
        <taxon>Dikarya</taxon>
        <taxon>Ascomycota</taxon>
        <taxon>Pezizomycotina</taxon>
        <taxon>Lecanoromycetes</taxon>
        <taxon>OSLEUM clade</taxon>
        <taxon>Lecanoromycetidae</taxon>
        <taxon>Lecanorales</taxon>
        <taxon>Lecanorineae</taxon>
        <taxon>Parmeliaceae</taxon>
        <taxon>Letharia</taxon>
    </lineage>
</organism>
<dbReference type="InterPro" id="IPR012148">
    <property type="entry name" value="ABBA_DMATS-like"/>
</dbReference>
<dbReference type="InterPro" id="IPR017795">
    <property type="entry name" value="ABBA_NscD-like"/>
</dbReference>
<feature type="binding site" evidence="3">
    <location>
        <position position="311"/>
    </location>
    <ligand>
        <name>dimethylallyl diphosphate</name>
        <dbReference type="ChEBI" id="CHEBI:57623"/>
    </ligand>
</feature>
<feature type="binding site" evidence="3">
    <location>
        <position position="391"/>
    </location>
    <ligand>
        <name>dimethylallyl diphosphate</name>
        <dbReference type="ChEBI" id="CHEBI:57623"/>
    </ligand>
</feature>
<name>A0A8H6L851_9LECA</name>
<accession>A0A8H6L851</accession>
<dbReference type="Proteomes" id="UP000578531">
    <property type="component" value="Unassembled WGS sequence"/>
</dbReference>